<dbReference type="Proteomes" id="UP000053989">
    <property type="component" value="Unassembled WGS sequence"/>
</dbReference>
<protein>
    <submittedName>
        <fullName evidence="1">Uncharacterized protein</fullName>
    </submittedName>
</protein>
<keyword evidence="2" id="KW-1185">Reference proteome</keyword>
<reference evidence="2" key="2">
    <citation type="submission" date="2015-01" db="EMBL/GenBank/DDBJ databases">
        <title>Evolutionary Origins and Diversification of the Mycorrhizal Mutualists.</title>
        <authorList>
            <consortium name="DOE Joint Genome Institute"/>
            <consortium name="Mycorrhizal Genomics Consortium"/>
            <person name="Kohler A."/>
            <person name="Kuo A."/>
            <person name="Nagy L.G."/>
            <person name="Floudas D."/>
            <person name="Copeland A."/>
            <person name="Barry K.W."/>
            <person name="Cichocki N."/>
            <person name="Veneault-Fourrey C."/>
            <person name="LaButti K."/>
            <person name="Lindquist E.A."/>
            <person name="Lipzen A."/>
            <person name="Lundell T."/>
            <person name="Morin E."/>
            <person name="Murat C."/>
            <person name="Riley R."/>
            <person name="Ohm R."/>
            <person name="Sun H."/>
            <person name="Tunlid A."/>
            <person name="Henrissat B."/>
            <person name="Grigoriev I.V."/>
            <person name="Hibbett D.S."/>
            <person name="Martin F."/>
        </authorList>
    </citation>
    <scope>NUCLEOTIDE SEQUENCE [LARGE SCALE GENOMIC DNA]</scope>
    <source>
        <strain evidence="2">Foug A</strain>
    </source>
</reference>
<name>A0A0C3DYI1_9AGAM</name>
<dbReference type="HOGENOM" id="CLU_2039448_0_0_1"/>
<organism evidence="1 2">
    <name type="scientific">Scleroderma citrinum Foug A</name>
    <dbReference type="NCBI Taxonomy" id="1036808"/>
    <lineage>
        <taxon>Eukaryota</taxon>
        <taxon>Fungi</taxon>
        <taxon>Dikarya</taxon>
        <taxon>Basidiomycota</taxon>
        <taxon>Agaricomycotina</taxon>
        <taxon>Agaricomycetes</taxon>
        <taxon>Agaricomycetidae</taxon>
        <taxon>Boletales</taxon>
        <taxon>Sclerodermatineae</taxon>
        <taxon>Sclerodermataceae</taxon>
        <taxon>Scleroderma</taxon>
    </lineage>
</organism>
<gene>
    <name evidence="1" type="ORF">SCLCIDRAFT_1216192</name>
</gene>
<reference evidence="1 2" key="1">
    <citation type="submission" date="2014-04" db="EMBL/GenBank/DDBJ databases">
        <authorList>
            <consortium name="DOE Joint Genome Institute"/>
            <person name="Kuo A."/>
            <person name="Kohler A."/>
            <person name="Nagy L.G."/>
            <person name="Floudas D."/>
            <person name="Copeland A."/>
            <person name="Barry K.W."/>
            <person name="Cichocki N."/>
            <person name="Veneault-Fourrey C."/>
            <person name="LaButti K."/>
            <person name="Lindquist E.A."/>
            <person name="Lipzen A."/>
            <person name="Lundell T."/>
            <person name="Morin E."/>
            <person name="Murat C."/>
            <person name="Sun H."/>
            <person name="Tunlid A."/>
            <person name="Henrissat B."/>
            <person name="Grigoriev I.V."/>
            <person name="Hibbett D.S."/>
            <person name="Martin F."/>
            <person name="Nordberg H.P."/>
            <person name="Cantor M.N."/>
            <person name="Hua S.X."/>
        </authorList>
    </citation>
    <scope>NUCLEOTIDE SEQUENCE [LARGE SCALE GENOMIC DNA]</scope>
    <source>
        <strain evidence="1 2">Foug A</strain>
    </source>
</reference>
<evidence type="ECO:0000313" key="2">
    <source>
        <dbReference type="Proteomes" id="UP000053989"/>
    </source>
</evidence>
<dbReference type="InParanoid" id="A0A0C3DYI1"/>
<dbReference type="EMBL" id="KN822054">
    <property type="protein sequence ID" value="KIM61274.1"/>
    <property type="molecule type" value="Genomic_DNA"/>
</dbReference>
<proteinExistence type="predicted"/>
<evidence type="ECO:0000313" key="1">
    <source>
        <dbReference type="EMBL" id="KIM61274.1"/>
    </source>
</evidence>
<dbReference type="Gene3D" id="2.80.10.50">
    <property type="match status" value="1"/>
</dbReference>
<dbReference type="AlphaFoldDB" id="A0A0C3DYI1"/>
<sequence>MNHPLHVLPPLAVLRRVLSSCPQQFHFAQVQNEGENLFYEISIHYRNTLVKGREVVAIPGEPPQRWILEYLPNEHAFIIKEKLIFPTFLWNVGSDKKITIGIWEIGNPPKRQLFRIPRLEE</sequence>
<accession>A0A0C3DYI1</accession>